<dbReference type="Proteomes" id="UP001497602">
    <property type="component" value="Unassembled WGS sequence"/>
</dbReference>
<dbReference type="InterPro" id="IPR011330">
    <property type="entry name" value="Glyco_hydro/deAcase_b/a-brl"/>
</dbReference>
<comment type="caution">
    <text evidence="1">The sequence shown here is derived from an EMBL/GenBank/DDBJ whole genome shotgun (WGS) entry which is preliminary data.</text>
</comment>
<organism evidence="1 2">
    <name type="scientific">Tenacibaculum vairaonense</name>
    <dbReference type="NCBI Taxonomy" id="3137860"/>
    <lineage>
        <taxon>Bacteria</taxon>
        <taxon>Pseudomonadati</taxon>
        <taxon>Bacteroidota</taxon>
        <taxon>Flavobacteriia</taxon>
        <taxon>Flavobacteriales</taxon>
        <taxon>Flavobacteriaceae</taxon>
        <taxon>Tenacibaculum</taxon>
    </lineage>
</organism>
<gene>
    <name evidence="1" type="ORF">T190115A13A_60017</name>
</gene>
<sequence length="702" mass="80351">MHSYRKTIFFMKTLFLILSLITTQIIISQSTQKRSIALFDLSIRNNEYNDGKLFSAEHILKITGVNYLITDDIQKAMEYAIIFFSCNLNKKSLTTEEKNLLRNYVSKGGILIAPYIMDPELFSLFGISNYQESKTNFCISFLKDPSSSCYDWLDEDYEKQISFSRKKDSPIFKTLSFKLNTAIPLGYYSNGKVAVFKNSYEEGYTYSFGFSWKDVILRNQLNRDYEAQRISGNGFEPTSDVIMLLIRSFACQHTPNLLWKHTSSGNSSSTLMITHDLDSSSAMDTLAFFTNYEKKMKISATYNVTVRYFSDALNSDFYNDRDSEINGILNQGHVIGSHSVGHFPDFANATIFPMGESGNTKESYNPYNDGTKTTGGNVFAECEISKNILEADFQQSINIFRSGHLAYPDKLVNVLEALNYEYNSSNSANDVLTHFPYQNKKDRKFSGITSNVYELPVTVSDVFKEVPINENNYTDKVNTWLRVIEKTNANGAPTVVLIHPNRKYKLDAQKLLISYLPKEIHFQEMSDFGAYWKAREQVKINSYIKYNIANITISNANLASDKNISFIIKNGQELDGIIIEDTEGNQLDYFYEDWHKNDLIVYKKNVTKTLLAKQYEDKKAITVYFNKLLKEVHIKTKSQAITKIQLINILDNTSYTFTEKHSAKNLQNIVLSISSHKIKSGIYICKVVTKENSTYTKKIVIP</sequence>
<protein>
    <submittedName>
        <fullName evidence="1">Secreted protein (Por secretion system target)</fullName>
    </submittedName>
</protein>
<evidence type="ECO:0000313" key="2">
    <source>
        <dbReference type="Proteomes" id="UP001497602"/>
    </source>
</evidence>
<dbReference type="Gene3D" id="3.20.20.370">
    <property type="entry name" value="Glycoside hydrolase/deacetylase"/>
    <property type="match status" value="1"/>
</dbReference>
<accession>A0ABM9PQH9</accession>
<dbReference type="EMBL" id="CAXJRC010000043">
    <property type="protein sequence ID" value="CAL2108022.1"/>
    <property type="molecule type" value="Genomic_DNA"/>
</dbReference>
<dbReference type="SUPFAM" id="SSF88713">
    <property type="entry name" value="Glycoside hydrolase/deacetylase"/>
    <property type="match status" value="1"/>
</dbReference>
<reference evidence="1 2" key="1">
    <citation type="submission" date="2024-05" db="EMBL/GenBank/DDBJ databases">
        <authorList>
            <person name="Duchaud E."/>
        </authorList>
    </citation>
    <scope>NUCLEOTIDE SEQUENCE [LARGE SCALE GENOMIC DNA]</scope>
    <source>
        <strain evidence="1">Ena-SAMPLE-TAB-13-05-2024-13:56:06:370-140305</strain>
    </source>
</reference>
<proteinExistence type="predicted"/>
<evidence type="ECO:0000313" key="1">
    <source>
        <dbReference type="EMBL" id="CAL2108022.1"/>
    </source>
</evidence>
<keyword evidence="2" id="KW-1185">Reference proteome</keyword>
<name>A0ABM9PQH9_9FLAO</name>